<comment type="similarity">
    <text evidence="2">Belongs to the FMP52 family.</text>
</comment>
<evidence type="ECO:0000313" key="3">
    <source>
        <dbReference type="EMBL" id="THH30052.1"/>
    </source>
</evidence>
<protein>
    <recommendedName>
        <fullName evidence="5">NAD(P)-binding domain-containing protein</fullName>
    </recommendedName>
</protein>
<dbReference type="PANTHER" id="PTHR14097">
    <property type="entry name" value="OXIDOREDUCTASE HTATIP2"/>
    <property type="match status" value="1"/>
</dbReference>
<dbReference type="GO" id="GO:0051170">
    <property type="term" value="P:import into nucleus"/>
    <property type="evidence" value="ECO:0007669"/>
    <property type="project" value="TreeGrafter"/>
</dbReference>
<dbReference type="InterPro" id="IPR036291">
    <property type="entry name" value="NAD(P)-bd_dom_sf"/>
</dbReference>
<dbReference type="PANTHER" id="PTHR14097:SF7">
    <property type="entry name" value="OXIDOREDUCTASE HTATIP2"/>
    <property type="match status" value="1"/>
</dbReference>
<dbReference type="EMBL" id="SGPM01000096">
    <property type="protein sequence ID" value="THH30052.1"/>
    <property type="molecule type" value="Genomic_DNA"/>
</dbReference>
<dbReference type="Pfam" id="PF00106">
    <property type="entry name" value="adh_short"/>
    <property type="match status" value="1"/>
</dbReference>
<dbReference type="GO" id="GO:0005741">
    <property type="term" value="C:mitochondrial outer membrane"/>
    <property type="evidence" value="ECO:0007669"/>
    <property type="project" value="UniProtKB-SubCell"/>
</dbReference>
<dbReference type="Gene3D" id="3.40.50.720">
    <property type="entry name" value="NAD(P)-binding Rossmann-like Domain"/>
    <property type="match status" value="2"/>
</dbReference>
<organism evidence="3 4">
    <name type="scientific">Antrodiella citrinella</name>
    <dbReference type="NCBI Taxonomy" id="2447956"/>
    <lineage>
        <taxon>Eukaryota</taxon>
        <taxon>Fungi</taxon>
        <taxon>Dikarya</taxon>
        <taxon>Basidiomycota</taxon>
        <taxon>Agaricomycotina</taxon>
        <taxon>Agaricomycetes</taxon>
        <taxon>Polyporales</taxon>
        <taxon>Steccherinaceae</taxon>
        <taxon>Antrodiella</taxon>
    </lineage>
</organism>
<dbReference type="InterPro" id="IPR002347">
    <property type="entry name" value="SDR_fam"/>
</dbReference>
<name>A0A4S4MUS6_9APHY</name>
<evidence type="ECO:0000256" key="2">
    <source>
        <dbReference type="ARBA" id="ARBA00006617"/>
    </source>
</evidence>
<reference evidence="3 4" key="1">
    <citation type="submission" date="2019-02" db="EMBL/GenBank/DDBJ databases">
        <title>Genome sequencing of the rare red list fungi Antrodiella citrinella (Flaviporus citrinellus).</title>
        <authorList>
            <person name="Buettner E."/>
            <person name="Kellner H."/>
        </authorList>
    </citation>
    <scope>NUCLEOTIDE SEQUENCE [LARGE SCALE GENOMIC DNA]</scope>
    <source>
        <strain evidence="3 4">DSM 108506</strain>
    </source>
</reference>
<gene>
    <name evidence="3" type="ORF">EUX98_g4136</name>
</gene>
<keyword evidence="4" id="KW-1185">Reference proteome</keyword>
<comment type="caution">
    <text evidence="3">The sequence shown here is derived from an EMBL/GenBank/DDBJ whole genome shotgun (WGS) entry which is preliminary data.</text>
</comment>
<proteinExistence type="inferred from homology"/>
<dbReference type="Proteomes" id="UP000308730">
    <property type="component" value="Unassembled WGS sequence"/>
</dbReference>
<evidence type="ECO:0000313" key="4">
    <source>
        <dbReference type="Proteomes" id="UP000308730"/>
    </source>
</evidence>
<evidence type="ECO:0008006" key="5">
    <source>
        <dbReference type="Google" id="ProtNLM"/>
    </source>
</evidence>
<dbReference type="AlphaFoldDB" id="A0A4S4MUS6"/>
<sequence length="364" mass="39548">MLLTYAAAAPGKSALLLGASGEVGRHLLQELLQDPQFTRVGEYGRRVTPADKIEVGKGKLEQKTVNFDKIEEAGLKDGKWDVVYITLGTTRALAGSAAAFEKIDREYVINAAREAKVDDPSHQQRLVYCSSGAANPHSLFLYTRSKGLTELGLAGLGYSETIVFRPGLLTDTQRPDPRFMESLLQRLFNLRSSWVTDYAIPTTGVATAMRIAGELGTAKLPAEAKATTAGGDTPFTLIDNLGIRALANDSTDDCMSQWLEVTGTSSELGKCLAECVLERGHIIVATLRNPTDLNSLKAKYPPEQLLVLKLDVSRNDDIAAAFTKVQEVYGRLDVVVNDAGYNIVGEIEDTPEEAAHKLFDVNFL</sequence>
<evidence type="ECO:0000256" key="1">
    <source>
        <dbReference type="ARBA" id="ARBA00004450"/>
    </source>
</evidence>
<dbReference type="OrthoDB" id="430436at2759"/>
<accession>A0A4S4MUS6</accession>
<comment type="subcellular location">
    <subcellularLocation>
        <location evidence="1">Mitochondrion outer membrane</location>
        <topology evidence="1">Peripheral membrane protein</topology>
    </subcellularLocation>
</comment>
<dbReference type="SUPFAM" id="SSF51735">
    <property type="entry name" value="NAD(P)-binding Rossmann-fold domains"/>
    <property type="match status" value="2"/>
</dbReference>